<name>A0A914A6V7_PATMI</name>
<dbReference type="InterPro" id="IPR016187">
    <property type="entry name" value="CTDL_fold"/>
</dbReference>
<protein>
    <recommendedName>
        <fullName evidence="2">C-type lectin domain-containing protein</fullName>
    </recommendedName>
</protein>
<evidence type="ECO:0000313" key="4">
    <source>
        <dbReference type="Proteomes" id="UP000887568"/>
    </source>
</evidence>
<feature type="chain" id="PRO_5037389664" description="C-type lectin domain-containing protein" evidence="1">
    <location>
        <begin position="26"/>
        <end position="106"/>
    </location>
</feature>
<feature type="domain" description="C-type lectin" evidence="2">
    <location>
        <begin position="46"/>
        <end position="106"/>
    </location>
</feature>
<dbReference type="Gene3D" id="3.10.100.10">
    <property type="entry name" value="Mannose-Binding Protein A, subunit A"/>
    <property type="match status" value="1"/>
</dbReference>
<dbReference type="Proteomes" id="UP000887568">
    <property type="component" value="Unplaced"/>
</dbReference>
<evidence type="ECO:0000259" key="2">
    <source>
        <dbReference type="PROSITE" id="PS50041"/>
    </source>
</evidence>
<organism evidence="3 4">
    <name type="scientific">Patiria miniata</name>
    <name type="common">Bat star</name>
    <name type="synonym">Asterina miniata</name>
    <dbReference type="NCBI Taxonomy" id="46514"/>
    <lineage>
        <taxon>Eukaryota</taxon>
        <taxon>Metazoa</taxon>
        <taxon>Echinodermata</taxon>
        <taxon>Eleutherozoa</taxon>
        <taxon>Asterozoa</taxon>
        <taxon>Asteroidea</taxon>
        <taxon>Valvatacea</taxon>
        <taxon>Valvatida</taxon>
        <taxon>Asterinidae</taxon>
        <taxon>Patiria</taxon>
    </lineage>
</organism>
<dbReference type="OrthoDB" id="6340082at2759"/>
<dbReference type="RefSeq" id="XP_038059597.1">
    <property type="nucleotide sequence ID" value="XM_038203669.1"/>
</dbReference>
<dbReference type="InterPro" id="IPR016186">
    <property type="entry name" value="C-type_lectin-like/link_sf"/>
</dbReference>
<reference evidence="3" key="1">
    <citation type="submission" date="2022-11" db="UniProtKB">
        <authorList>
            <consortium name="EnsemblMetazoa"/>
        </authorList>
    </citation>
    <scope>IDENTIFICATION</scope>
</reference>
<evidence type="ECO:0000256" key="1">
    <source>
        <dbReference type="SAM" id="SignalP"/>
    </source>
</evidence>
<feature type="signal peptide" evidence="1">
    <location>
        <begin position="1"/>
        <end position="25"/>
    </location>
</feature>
<dbReference type="GeneID" id="119730677"/>
<keyword evidence="4" id="KW-1185">Reference proteome</keyword>
<dbReference type="EnsemblMetazoa" id="XM_038203669.1">
    <property type="protein sequence ID" value="XP_038059597.1"/>
    <property type="gene ID" value="LOC119730677"/>
</dbReference>
<sequence length="106" mass="12241">MWEMMSKRFIFGLISLHLMMGETAGKEMCKASIGHGWACPPTWYQWGRKCYKAITEPLTWFEAKDECTKMGGFLVAPRSHEETDFLVQLLPSKFWINCSDVEKEGV</sequence>
<proteinExistence type="predicted"/>
<dbReference type="Pfam" id="PF00059">
    <property type="entry name" value="Lectin_C"/>
    <property type="match status" value="1"/>
</dbReference>
<dbReference type="AlphaFoldDB" id="A0A914A6V7"/>
<dbReference type="PANTHER" id="PTHR22801">
    <property type="entry name" value="LITHOSTATHINE"/>
    <property type="match status" value="1"/>
</dbReference>
<dbReference type="PANTHER" id="PTHR22801:SF63">
    <property type="entry name" value="C-TYPE LECTIN DOMAIN-CONTAINING PROTEIN"/>
    <property type="match status" value="1"/>
</dbReference>
<keyword evidence="1" id="KW-0732">Signal</keyword>
<dbReference type="PROSITE" id="PS50041">
    <property type="entry name" value="C_TYPE_LECTIN_2"/>
    <property type="match status" value="1"/>
</dbReference>
<dbReference type="InterPro" id="IPR050801">
    <property type="entry name" value="Ca-Dep_Lectins_ImmuneDev"/>
</dbReference>
<dbReference type="SUPFAM" id="SSF56436">
    <property type="entry name" value="C-type lectin-like"/>
    <property type="match status" value="1"/>
</dbReference>
<evidence type="ECO:0000313" key="3">
    <source>
        <dbReference type="EnsemblMetazoa" id="XP_038059597.1"/>
    </source>
</evidence>
<dbReference type="InterPro" id="IPR001304">
    <property type="entry name" value="C-type_lectin-like"/>
</dbReference>
<accession>A0A914A6V7</accession>